<reference evidence="1 2" key="1">
    <citation type="submission" date="2018-09" db="EMBL/GenBank/DDBJ databases">
        <title>Complete genome sequence of Euzebya sp. DY32-46 isolated from seawater of Pacific Ocean.</title>
        <authorList>
            <person name="Xu L."/>
            <person name="Wu Y.-H."/>
            <person name="Xu X.-W."/>
        </authorList>
    </citation>
    <scope>NUCLEOTIDE SEQUENCE [LARGE SCALE GENOMIC DNA]</scope>
    <source>
        <strain evidence="1 2">DY32-46</strain>
        <plasmid evidence="2">pedy32-46i</plasmid>
    </source>
</reference>
<dbReference type="RefSeq" id="WP_114594720.1">
    <property type="nucleotide sequence ID" value="NZ_CP031166.1"/>
</dbReference>
<protein>
    <submittedName>
        <fullName evidence="1">Uncharacterized protein</fullName>
    </submittedName>
</protein>
<dbReference type="AlphaFoldDB" id="A0A346Y6P5"/>
<accession>A0A346Y6P5</accession>
<name>A0A346Y6P5_9ACTN</name>
<dbReference type="EMBL" id="CP031166">
    <property type="protein sequence ID" value="AXV10142.1"/>
    <property type="molecule type" value="Genomic_DNA"/>
</dbReference>
<dbReference type="Proteomes" id="UP000264006">
    <property type="component" value="Plasmid pEDY32-46I"/>
</dbReference>
<dbReference type="KEGG" id="euz:DVS28_b0372"/>
<geneLocation type="plasmid" evidence="2">
    <name>pedy32-46i</name>
</geneLocation>
<organism evidence="1 2">
    <name type="scientific">Euzebya pacifica</name>
    <dbReference type="NCBI Taxonomy" id="1608957"/>
    <lineage>
        <taxon>Bacteria</taxon>
        <taxon>Bacillati</taxon>
        <taxon>Actinomycetota</taxon>
        <taxon>Nitriliruptoria</taxon>
        <taxon>Euzebyales</taxon>
    </lineage>
</organism>
<evidence type="ECO:0000313" key="1">
    <source>
        <dbReference type="EMBL" id="AXV10142.1"/>
    </source>
</evidence>
<sequence length="293" mass="31509">MTDRSFTGSNPQARLFDEHDIVRGWSWTVTTDRGVRRVTLPALVAATPAGTPIDWLFTEHIELLDAYMVSLATEHGALLSAPATTGRARRTARTAWRTLLRLGLEWAVASRDTGRTVTIRDANILGTVFAFAHRARRVCDDLGDRPLPPGMFDALPPDGLVEGTPELVPADPDRAGLGALWVLRTADGTALPTGLRQVISPMGGGTDPELLIVAHLNAIRAMLDADDTDRWAAWGMTADLFGGVIDPNRGDVGFDAVRLPVDDPGAATIDIYLRTVAHDVAADPTITEPAPTR</sequence>
<keyword evidence="1" id="KW-0614">Plasmid</keyword>
<evidence type="ECO:0000313" key="2">
    <source>
        <dbReference type="Proteomes" id="UP000264006"/>
    </source>
</evidence>
<keyword evidence="2" id="KW-1185">Reference proteome</keyword>
<gene>
    <name evidence="1" type="ORF">DVS28_b0372</name>
</gene>
<proteinExistence type="predicted"/>